<dbReference type="Proteomes" id="UP000220158">
    <property type="component" value="Chromosome 2"/>
</dbReference>
<feature type="transmembrane region" description="Helical" evidence="10">
    <location>
        <begin position="28"/>
        <end position="45"/>
    </location>
</feature>
<keyword evidence="10" id="KW-0472">Membrane</keyword>
<keyword evidence="13" id="KW-1185">Reference proteome</keyword>
<dbReference type="EMBL" id="LN835297">
    <property type="protein sequence ID" value="CRH03068.1"/>
    <property type="molecule type" value="Genomic_DNA"/>
</dbReference>
<comment type="catalytic activity">
    <reaction evidence="7">
        <text>L-threonyl-[protein] + ATP = O-phospho-L-threonyl-[protein] + ADP + H(+)</text>
        <dbReference type="Rhea" id="RHEA:46608"/>
        <dbReference type="Rhea" id="RHEA-COMP:11060"/>
        <dbReference type="Rhea" id="RHEA-COMP:11605"/>
        <dbReference type="ChEBI" id="CHEBI:15378"/>
        <dbReference type="ChEBI" id="CHEBI:30013"/>
        <dbReference type="ChEBI" id="CHEBI:30616"/>
        <dbReference type="ChEBI" id="CHEBI:61977"/>
        <dbReference type="ChEBI" id="CHEBI:456216"/>
        <dbReference type="EC" id="2.7.11.1"/>
    </reaction>
</comment>
<organism evidence="12 13">
    <name type="scientific">Plasmodium relictum</name>
    <dbReference type="NCBI Taxonomy" id="85471"/>
    <lineage>
        <taxon>Eukaryota</taxon>
        <taxon>Sar</taxon>
        <taxon>Alveolata</taxon>
        <taxon>Apicomplexa</taxon>
        <taxon>Aconoidasida</taxon>
        <taxon>Haemosporida</taxon>
        <taxon>Plasmodiidae</taxon>
        <taxon>Plasmodium</taxon>
        <taxon>Plasmodium (Haemamoeba)</taxon>
    </lineage>
</organism>
<gene>
    <name evidence="12" type="ORF">PRELSG_0209300</name>
</gene>
<dbReference type="PANTHER" id="PTHR43671">
    <property type="entry name" value="SERINE/THREONINE-PROTEIN KINASE NEK"/>
    <property type="match status" value="1"/>
</dbReference>
<dbReference type="PROSITE" id="PS50011">
    <property type="entry name" value="PROTEIN_KINASE_DOM"/>
    <property type="match status" value="1"/>
</dbReference>
<protein>
    <recommendedName>
        <fullName evidence="1">non-specific serine/threonine protein kinase</fullName>
        <ecNumber evidence="1">2.7.11.1</ecNumber>
    </recommendedName>
</protein>
<evidence type="ECO:0000256" key="8">
    <source>
        <dbReference type="ARBA" id="ARBA00048679"/>
    </source>
</evidence>
<keyword evidence="10" id="KW-1133">Transmembrane helix</keyword>
<dbReference type="GO" id="GO:0005524">
    <property type="term" value="F:ATP binding"/>
    <property type="evidence" value="ECO:0007669"/>
    <property type="project" value="UniProtKB-KW"/>
</dbReference>
<evidence type="ECO:0000256" key="10">
    <source>
        <dbReference type="SAM" id="Phobius"/>
    </source>
</evidence>
<dbReference type="InterPro" id="IPR011009">
    <property type="entry name" value="Kinase-like_dom_sf"/>
</dbReference>
<accession>A0A1J1HC93</accession>
<dbReference type="InterPro" id="IPR001245">
    <property type="entry name" value="Ser-Thr/Tyr_kinase_cat_dom"/>
</dbReference>
<dbReference type="PROSITE" id="PS00108">
    <property type="entry name" value="PROTEIN_KINASE_ST"/>
    <property type="match status" value="1"/>
</dbReference>
<evidence type="ECO:0000256" key="6">
    <source>
        <dbReference type="ARBA" id="ARBA00022840"/>
    </source>
</evidence>
<evidence type="ECO:0000259" key="11">
    <source>
        <dbReference type="PROSITE" id="PS50011"/>
    </source>
</evidence>
<dbReference type="InterPro" id="IPR008271">
    <property type="entry name" value="Ser/Thr_kinase_AS"/>
</dbReference>
<dbReference type="RefSeq" id="XP_028535555.1">
    <property type="nucleotide sequence ID" value="XM_028679879.1"/>
</dbReference>
<dbReference type="InterPro" id="IPR050660">
    <property type="entry name" value="NEK_Ser/Thr_kinase"/>
</dbReference>
<name>A0A1J1HC93_PLARL</name>
<dbReference type="Gene3D" id="1.10.510.10">
    <property type="entry name" value="Transferase(Phosphotransferase) domain 1"/>
    <property type="match status" value="2"/>
</dbReference>
<feature type="transmembrane region" description="Helical" evidence="10">
    <location>
        <begin position="1419"/>
        <end position="1437"/>
    </location>
</feature>
<dbReference type="SUPFAM" id="SSF56112">
    <property type="entry name" value="Protein kinase-like (PK-like)"/>
    <property type="match status" value="2"/>
</dbReference>
<dbReference type="Pfam" id="PF07714">
    <property type="entry name" value="PK_Tyr_Ser-Thr"/>
    <property type="match status" value="1"/>
</dbReference>
<proteinExistence type="predicted"/>
<keyword evidence="5 12" id="KW-0418">Kinase</keyword>
<keyword evidence="6" id="KW-0067">ATP-binding</keyword>
<evidence type="ECO:0000256" key="7">
    <source>
        <dbReference type="ARBA" id="ARBA00047899"/>
    </source>
</evidence>
<dbReference type="OMA" id="PNDKHLC"/>
<keyword evidence="3" id="KW-0808">Transferase</keyword>
<evidence type="ECO:0000256" key="2">
    <source>
        <dbReference type="ARBA" id="ARBA00022527"/>
    </source>
</evidence>
<evidence type="ECO:0000256" key="1">
    <source>
        <dbReference type="ARBA" id="ARBA00012513"/>
    </source>
</evidence>
<dbReference type="PANTHER" id="PTHR43671:SF98">
    <property type="entry name" value="SERINE_THREONINE-PROTEIN KINASE NEK11"/>
    <property type="match status" value="1"/>
</dbReference>
<evidence type="ECO:0000256" key="4">
    <source>
        <dbReference type="ARBA" id="ARBA00022741"/>
    </source>
</evidence>
<reference evidence="12 13" key="1">
    <citation type="submission" date="2015-04" db="EMBL/GenBank/DDBJ databases">
        <authorList>
            <consortium name="Pathogen Informatics"/>
        </authorList>
    </citation>
    <scope>NUCLEOTIDE SEQUENCE [LARGE SCALE GENOMIC DNA]</scope>
    <source>
        <strain evidence="12 13">SGS1</strain>
    </source>
</reference>
<evidence type="ECO:0000256" key="3">
    <source>
        <dbReference type="ARBA" id="ARBA00022679"/>
    </source>
</evidence>
<dbReference type="OrthoDB" id="371850at2759"/>
<dbReference type="EC" id="2.7.11.1" evidence="1"/>
<keyword evidence="10" id="KW-0812">Transmembrane</keyword>
<sequence length="3638" mass="440833">MLRREKKLKKKVYSDEFNNINKKIKDKFIFIYLIAVGGFSCVYKIKKKKKKKFYALKNVKFSANIFNYEKKILLNLREIECLNKLKNHPNIVRMHDCWLEVNEVLSKSKKKKNLIISLSGDLQKNNKKRSSNPSNNIKSLYLNKNKNKVTAGNLLQLSKANVFKEINYFNNNEEIDINNYQLVTFKNNCNKNEVCKNKINFANVSENLKKKKKSNNGKTEKENILFFSDIYLIRKNNSFFKMNSYDKWKMLQLYENYLEKEKPKPSHDIYKMSDLNDFFMKIKKTKDDFKIYYNFFSNLSNNPSYLQIKFKNKCDLNYFILCKNINNFTNLLFKNNYKISWTYKKYFSSLTNIKENNNNKQYNFFLCRNLLCNKKKFKKTGYAYKYNRFILKSCFSSNYLKINKDLKKSKTNQSNKIIYKHKLKKNIIFHIKGNTHIYKTIGNFLYIVGISKLNLNDSKNILNKYLLKNIKLRYLIWNNSNNNNENNFIHPKKYELSDNKCSLKYYILYEKTKRKFYDLTNAHNSVIKREENKRKKIVLKKKKKDIHFSSFNNYLLFFYKTQKNFEIKNKKVVKITPSNLYVELVVLLFNLLFNKDKKKIANEIYINLKNFKMLQHNLNINKLDDYYNNINIKKKNVIIKSFLLRILFFLILKNIEINMEISFNLFLKKTKNMFLININYQERLIRIYLLVLFKILKSRKVRIISKIQQNICSVLKYVVAFYNIIRNRSINNVKNTNFINIKKWNRINELILQNKLKYNSVLKKEDYESKLYHHKTMKKTEKYKSCLSYTGNENDDNNNNFNCSNDYYSYFIDKNENNIKNAYIREYNFNYFHNMNDRKHYSKSINKDILNWNLINPIIKYENNLKENFFYNPIKKNNLKNTINNNKNIKRPFNVPLKNDFIDQKKFIRFKYDDTYFMHELKIIINENIMKKRKIPIHKIDAYYNNYFFNSIFSHDEKITLTKKQFIKRIFSNQIYKNERFLELIRNNSKNIFSEFDKLSYNNNNIRHLKKIKDKTVIIYNDYNKIKDGYLENGNINNSSNNKINLEKNNLIKNRLLKKEYINVNKKRILMKKKKNVYKYENKEIQNNIYDTNNSQNCLTYINTSSLYKMNTYHKKNEVKYVLFKMQCNNNSLDNKIKKGEKEYCTNSLENKKEILSMMNFNQKHNNLKNINGMKLKQSINNTPINNSNKKNSKNINIFETMHCNLIYCITLIFFNKFPEYERSAYHQCNIFNDIYQKIYFLLYLKSNLGIKNKNKKKFLIENNKMDTFFKFCNSLMSKQDEKYYLLNCKKLKLFFSRNNVKKYFKRKSLRFLFDLLYKVSVIYNYLLTVKIQRNTYGNRYFLNLYIIYSIKDKNCLFQKITKNCYFSGVHVENICFNKRKIFYYYMFSSIFKVNNHYFDNICEYNNYNNLLNIMNKNILIYNIYVELFVIFTLKFFKNFYIFNKSFRKYYKNSKYKLCKQKNTNNVFYISCIKCYKIYLLRFYNILLSKIKHYEINIIILLCFIEEKYLNHLKRDEGGYYVNLFKHNLYYFMRNNNFLKNESNIFNLYNIYHNTNIKNNLMDELNNFFIFIIHFYNYYEIVKIINQNILKEFVSIPFLPILTNGKKKKKNEKIKTIIQEFKKRIILFHGVKEKDIKKNIFMNELKHNYYKNSNENRTKLFNYNILSKNKITTYHHNFLITNIINFLNCSNLITNIFIKKNEQVYLSLNEEEVINNLFIINFNNYFIYYMYFLTKIKKYKNLNNKNIYSLPLLINIAITRKTNLDIIFNIKSISSDLFVSNPLLIFKNILYHNNSNINIKGSYYKNNNNFKKFRYNNNHICYNIFKKSSNYLQIYYYNMLKECFQKYSKTILLLDYYPLIFERNISFIKKKYLKNYLLSKNRKHSFYKSVSFKISKKKWAIIKHNSLFKTDTSKRKCILKRNQKKLDDKYFINNIIKSCMKTKFFYIKVTRIIYKKKEKYFILNILKDKKYSFQYFNIFDMYHMKIHRYNSFNFCQMLSDYTKEYKKNNSNITNINNDNIQHIKKIYINSLKKKKKYHTFLKILFNEINTSNKCEYNKMKLKKNNYNFNDKHKNKKKKNIIHNSEKKKVQVLNESTVFLEKWKNEKLKKKKIQHFFENIQYSSENEDFKIIFENSSNNEEKKIKNKKKRKIVLKNNGIKKKNTNLNYIKACHHIYKRKRRNISSCCYIKMRSQVVNEKIINYASLKNRFSQNDHDIYGKSSISNSLKFFLFSNNNNKNFYNTSNKVNKSNSVNNFNCNYDTCNNYNFDQLNEHIQVKKENNNDKYIDKCFSSSLKKNYKTLELLKRELLVKNPSNESSLLRNKTDLYYNTHNKNKCNKHSKIQFNNYDNSNGLSILETNMIKKVLSNSNNSLDNGIIKGNNLKKNITHLYSDEIKTNNELKYEYFDINYSKNIMFHSIDIDSIKNYELMYNTTCSFNDSSYKKKLKFYKRNFCKKKMKNNNRIKKKKKVYIFFEKINSLSYYKNKAKFKPKKIIKKICQIKRNSNLKSKNLDKKTKIYAFDNNNILLKILKKNKRKYMKTNKNFSSSLDLKNSNSFKYFTRINSEISHQEESSRNFDNIQNQKTLIQDQYINDNSLLKKNGDISRLPKMEITHIKLIFLMNLMNDFNHIYNILKLSLMNNMYYNLFKREKMKYVLFCIEYIKIFYKNHFLNKTNYKKKFLIRNQHENTIYDASSINNNNVFNTLNLEFNEKLKNISNEDFFFNNKRFLENYYNYYLCHINQNKKNNFYYNQKLISTKNIISYNFKLKKLYNIKKKIIKKKQIVYINNKMPNMKMKIFHFAKKLTKKGNGISKKRKKNITFFNSYLNNQVIKKNNMKIFLLNVATHIFSFDKMNDKKNVYYPLRFYQMNNKIKKKKKILCENKYFYKDDFLNVQGHSRSSLMDNYFFQNGVIYEYFKYYFFLLNCFNAIRQMNCTLKNIHCFYLNKSDYNCNDNNPTYKNKSYSTSKYYNYNISDKHKHKDNKKGNNIGKCFSYMDNNEINHYNCYERYVQNDSNKNINHIHMKILSKLSGKEKNFNLLKHENYKNNNFTSFSVKINNNNNKHNLKKNMKYKFNLYIRMEYCNNTLENYINRRTYINFKRNQEIIHMIIIGLHYIHKNNIMHRDLKPSNIFICDNNIVKIGDFGLASYDYLDARKINSCSKEYSYTNKIHSINKTNFESSIHINSNESIIKKKNVNSKFNKNKKKKKEENNNFSLSYLARKKVIYYLNKHIFKRFMRDVKKKRLSNYKCFDNLQNKMLNHSSELDKSEESSNSEKLNKSEELIKLNKSNKRNRTSMLHISSKLNKLKKLKILNNFGKSIEFYNKIDNTKSFTHKHFKNNFPIKNDDRNSINKVFRENENIINETFTFKKVKNSKKIISYDKNLCDKTVINANINTFVENHNNGINVNKLIKCDNMKNLFMISTKRNYTNSVLDNNKMEKNDKDKKINEKSSYCYCTTEKTFLPNSLTRYNKNSKFQNKRNNLKEYDFHLLGNINNNKMFKNKQAKKKEFYDYNYQIKISEKSNFNLKDEKESYHTQGIGTKMYSAPEQLIEHKYTKAVDMFSLGLIIVDLFTITETNMERTKILCNARQRILPDLLIKKHPNVAKLCKNLLSLDYKSRLTSEDLYNRILTVGNVFYFNK</sequence>
<dbReference type="VEuPathDB" id="PlasmoDB:PRELSG_0209300"/>
<dbReference type="SMART" id="SM00220">
    <property type="entry name" value="S_TKc"/>
    <property type="match status" value="1"/>
</dbReference>
<dbReference type="InterPro" id="IPR000719">
    <property type="entry name" value="Prot_kinase_dom"/>
</dbReference>
<dbReference type="KEGG" id="prel:PRELSG_0209300"/>
<dbReference type="GO" id="GO:0004674">
    <property type="term" value="F:protein serine/threonine kinase activity"/>
    <property type="evidence" value="ECO:0007669"/>
    <property type="project" value="UniProtKB-KW"/>
</dbReference>
<feature type="region of interest" description="Disordered" evidence="9">
    <location>
        <begin position="3260"/>
        <end position="3279"/>
    </location>
</feature>
<comment type="catalytic activity">
    <reaction evidence="8">
        <text>L-seryl-[protein] + ATP = O-phospho-L-seryl-[protein] + ADP + H(+)</text>
        <dbReference type="Rhea" id="RHEA:17989"/>
        <dbReference type="Rhea" id="RHEA-COMP:9863"/>
        <dbReference type="Rhea" id="RHEA-COMP:11604"/>
        <dbReference type="ChEBI" id="CHEBI:15378"/>
        <dbReference type="ChEBI" id="CHEBI:29999"/>
        <dbReference type="ChEBI" id="CHEBI:30616"/>
        <dbReference type="ChEBI" id="CHEBI:83421"/>
        <dbReference type="ChEBI" id="CHEBI:456216"/>
        <dbReference type="EC" id="2.7.11.1"/>
    </reaction>
</comment>
<dbReference type="Gene3D" id="3.30.200.20">
    <property type="entry name" value="Phosphorylase Kinase, domain 1"/>
    <property type="match status" value="1"/>
</dbReference>
<evidence type="ECO:0000256" key="5">
    <source>
        <dbReference type="ARBA" id="ARBA00022777"/>
    </source>
</evidence>
<keyword evidence="4" id="KW-0547">Nucleotide-binding</keyword>
<evidence type="ECO:0000256" key="9">
    <source>
        <dbReference type="SAM" id="MobiDB-lite"/>
    </source>
</evidence>
<feature type="domain" description="Protein kinase" evidence="11">
    <location>
        <begin position="2993"/>
        <end position="3635"/>
    </location>
</feature>
<keyword evidence="2 12" id="KW-0723">Serine/threonine-protein kinase</keyword>
<evidence type="ECO:0000313" key="12">
    <source>
        <dbReference type="EMBL" id="CRH03068.1"/>
    </source>
</evidence>
<dbReference type="GeneID" id="39734512"/>
<evidence type="ECO:0000313" key="13">
    <source>
        <dbReference type="Proteomes" id="UP000220158"/>
    </source>
</evidence>